<name>A0A9Q8S9V6_9PEZI</name>
<dbReference type="Proteomes" id="UP000830671">
    <property type="component" value="Chromosome 1"/>
</dbReference>
<organism evidence="1 2">
    <name type="scientific">Colletotrichum lupini</name>
    <dbReference type="NCBI Taxonomy" id="145971"/>
    <lineage>
        <taxon>Eukaryota</taxon>
        <taxon>Fungi</taxon>
        <taxon>Dikarya</taxon>
        <taxon>Ascomycota</taxon>
        <taxon>Pezizomycotina</taxon>
        <taxon>Sordariomycetes</taxon>
        <taxon>Hypocreomycetidae</taxon>
        <taxon>Glomerellales</taxon>
        <taxon>Glomerellaceae</taxon>
        <taxon>Colletotrichum</taxon>
        <taxon>Colletotrichum acutatum species complex</taxon>
    </lineage>
</organism>
<dbReference type="EMBL" id="CP019471">
    <property type="protein sequence ID" value="UQC73609.1"/>
    <property type="molecule type" value="Genomic_DNA"/>
</dbReference>
<sequence>MDSHFLCLCESAPAQFLRLTSQSALYGEPKSVRIRMLRLNVGVDSRDWGKCAANDGDYNVDRRISYLRPAGTDQGTLLGGVRYSRQKFARVAFCRTGYSVPLPAGVFRTYCVLVTILYINKDARGTTAETGGYNSSKGRVPCWSAFDILVFNERLYWFSFRPTELAARRLSVAVLNPTFSPLQHSIPDS</sequence>
<reference evidence="1" key="1">
    <citation type="journal article" date="2021" name="Mol. Plant Microbe Interact.">
        <title>Complete Genome Sequence of the Plant-Pathogenic Fungus Colletotrichum lupini.</title>
        <authorList>
            <person name="Baroncelli R."/>
            <person name="Pensec F."/>
            <person name="Da Lio D."/>
            <person name="Boufleur T."/>
            <person name="Vicente I."/>
            <person name="Sarrocco S."/>
            <person name="Picot A."/>
            <person name="Baraldi E."/>
            <person name="Sukno S."/>
            <person name="Thon M."/>
            <person name="Le Floch G."/>
        </authorList>
    </citation>
    <scope>NUCLEOTIDE SEQUENCE</scope>
    <source>
        <strain evidence="1">IMI 504893</strain>
    </source>
</reference>
<evidence type="ECO:0000313" key="1">
    <source>
        <dbReference type="EMBL" id="UQC73609.1"/>
    </source>
</evidence>
<evidence type="ECO:0000313" key="2">
    <source>
        <dbReference type="Proteomes" id="UP000830671"/>
    </source>
</evidence>
<accession>A0A9Q8S9V6</accession>
<dbReference type="RefSeq" id="XP_049135263.1">
    <property type="nucleotide sequence ID" value="XM_049279306.1"/>
</dbReference>
<dbReference type="GeneID" id="73334316"/>
<proteinExistence type="predicted"/>
<keyword evidence="2" id="KW-1185">Reference proteome</keyword>
<protein>
    <submittedName>
        <fullName evidence="1">Uncharacterized protein</fullName>
    </submittedName>
</protein>
<gene>
    <name evidence="1" type="ORF">CLUP02_00254</name>
</gene>
<dbReference type="KEGG" id="clup:CLUP02_00254"/>
<dbReference type="AlphaFoldDB" id="A0A9Q8S9V6"/>